<keyword evidence="2" id="KW-0961">Cell wall biogenesis/degradation</keyword>
<dbReference type="EC" id="3.5.1.28" evidence="4"/>
<name>A0A940NM91_9BACI</name>
<dbReference type="InterPro" id="IPR002508">
    <property type="entry name" value="MurNAc-LAA_cat"/>
</dbReference>
<dbReference type="PANTHER" id="PTHR30404:SF0">
    <property type="entry name" value="N-ACETYLMURAMOYL-L-ALANINE AMIDASE AMIC"/>
    <property type="match status" value="1"/>
</dbReference>
<dbReference type="EMBL" id="JAGIYQ010000002">
    <property type="protein sequence ID" value="MBP0724125.1"/>
    <property type="molecule type" value="Genomic_DNA"/>
</dbReference>
<dbReference type="SUPFAM" id="SSF50044">
    <property type="entry name" value="SH3-domain"/>
    <property type="match status" value="1"/>
</dbReference>
<dbReference type="Gene3D" id="3.40.630.40">
    <property type="entry name" value="Zn-dependent exopeptidases"/>
    <property type="match status" value="1"/>
</dbReference>
<evidence type="ECO:0000313" key="4">
    <source>
        <dbReference type="EMBL" id="MBP0724125.1"/>
    </source>
</evidence>
<proteinExistence type="predicted"/>
<evidence type="ECO:0000313" key="5">
    <source>
        <dbReference type="Proteomes" id="UP000682134"/>
    </source>
</evidence>
<dbReference type="InterPro" id="IPR036028">
    <property type="entry name" value="SH3-like_dom_sf"/>
</dbReference>
<sequence length="587" mass="65220">MKKCHLLSFLLIFLLIFQLNNRWVEASNIVKVKFGSKELTYLLKGKIIDQKSIDDPKESLLTRERLLLAFAKLSNIEGSNTSLTEPQIIQSIKSYYITILPTNWLSDQNLKKVVSFQEFCEIISAIDGFPNLKKNDAIQTLKLKGLFTDSEYNTYFINGKLTYSEVIVLLFRWMQLPLNQPQLEPTYSYTTLNQVTLKEGPSYTYPNVKTIPKNTLLTILKITPKVALVKTGNSVGYIPSNTLSSSNSVGVNQMYGINTDGLNVRSGPSTSYPVIQKINKATKVQGYSINNDWLYLSDKNLKGYISIKYTTKLKNDPSKPPSNQDDSKLVRKVIVDTTSLNVRSDSSTSSLVIGSVKKGEILVVLKEIDGWLQISKNNSIGFVSKQYVKDLQVPNSSTINIAIDAGHGGTDPGTSYNGLVEKDITLKTAQFIKESFLGSNVNVILTRDSDQFIPLGDRVKIAKNNGAILFVSIHVNSGSGENGGGTETYYYGKDGKNPMIQQSQNLAKSIQTQLLMAWNSTDRGTNHGNFQVIRDNNLPAVLTELGFIDSQADRLHLSSQLELHKAANAIHDGIIQYLQNSGYQITN</sequence>
<dbReference type="GO" id="GO:0030288">
    <property type="term" value="C:outer membrane-bounded periplasmic space"/>
    <property type="evidence" value="ECO:0007669"/>
    <property type="project" value="TreeGrafter"/>
</dbReference>
<dbReference type="AlphaFoldDB" id="A0A940NM91"/>
<dbReference type="InterPro" id="IPR003646">
    <property type="entry name" value="SH3-like_bac-type"/>
</dbReference>
<dbReference type="CDD" id="cd02696">
    <property type="entry name" value="MurNAc-LAA"/>
    <property type="match status" value="1"/>
</dbReference>
<dbReference type="Proteomes" id="UP000682134">
    <property type="component" value="Unassembled WGS sequence"/>
</dbReference>
<evidence type="ECO:0000259" key="3">
    <source>
        <dbReference type="PROSITE" id="PS51781"/>
    </source>
</evidence>
<dbReference type="Pfam" id="PF08239">
    <property type="entry name" value="SH3_3"/>
    <property type="match status" value="2"/>
</dbReference>
<dbReference type="PROSITE" id="PS51781">
    <property type="entry name" value="SH3B"/>
    <property type="match status" value="2"/>
</dbReference>
<dbReference type="GO" id="GO:0071555">
    <property type="term" value="P:cell wall organization"/>
    <property type="evidence" value="ECO:0007669"/>
    <property type="project" value="UniProtKB-KW"/>
</dbReference>
<evidence type="ECO:0000256" key="2">
    <source>
        <dbReference type="ARBA" id="ARBA00023316"/>
    </source>
</evidence>
<dbReference type="SMART" id="SM00646">
    <property type="entry name" value="Ami_3"/>
    <property type="match status" value="1"/>
</dbReference>
<organism evidence="4 5">
    <name type="scientific">Gottfriedia endophytica</name>
    <dbReference type="NCBI Taxonomy" id="2820819"/>
    <lineage>
        <taxon>Bacteria</taxon>
        <taxon>Bacillati</taxon>
        <taxon>Bacillota</taxon>
        <taxon>Bacilli</taxon>
        <taxon>Bacillales</taxon>
        <taxon>Bacillaceae</taxon>
        <taxon>Gottfriedia</taxon>
    </lineage>
</organism>
<gene>
    <name evidence="4" type="ORF">J5Y03_02870</name>
</gene>
<dbReference type="GO" id="GO:0008745">
    <property type="term" value="F:N-acetylmuramoyl-L-alanine amidase activity"/>
    <property type="evidence" value="ECO:0007669"/>
    <property type="project" value="UniProtKB-EC"/>
</dbReference>
<evidence type="ECO:0000256" key="1">
    <source>
        <dbReference type="ARBA" id="ARBA00022801"/>
    </source>
</evidence>
<dbReference type="InterPro" id="IPR050695">
    <property type="entry name" value="N-acetylmuramoyl_amidase_3"/>
</dbReference>
<dbReference type="Pfam" id="PF01520">
    <property type="entry name" value="Amidase_3"/>
    <property type="match status" value="1"/>
</dbReference>
<dbReference type="Gene3D" id="2.30.30.40">
    <property type="entry name" value="SH3 Domains"/>
    <property type="match status" value="2"/>
</dbReference>
<dbReference type="SMART" id="SM00287">
    <property type="entry name" value="SH3b"/>
    <property type="match status" value="3"/>
</dbReference>
<dbReference type="SUPFAM" id="SSF53187">
    <property type="entry name" value="Zn-dependent exopeptidases"/>
    <property type="match status" value="1"/>
</dbReference>
<protein>
    <submittedName>
        <fullName evidence="4">N-acetylmuramoyl-L-alanine amidase</fullName>
        <ecNumber evidence="4">3.5.1.28</ecNumber>
    </submittedName>
</protein>
<dbReference type="RefSeq" id="WP_209402348.1">
    <property type="nucleotide sequence ID" value="NZ_JAGIYQ010000002.1"/>
</dbReference>
<dbReference type="PANTHER" id="PTHR30404">
    <property type="entry name" value="N-ACETYLMURAMOYL-L-ALANINE AMIDASE"/>
    <property type="match status" value="1"/>
</dbReference>
<accession>A0A940NM91</accession>
<keyword evidence="1 4" id="KW-0378">Hydrolase</keyword>
<feature type="domain" description="SH3b" evidence="3">
    <location>
        <begin position="250"/>
        <end position="314"/>
    </location>
</feature>
<feature type="domain" description="SH3b" evidence="3">
    <location>
        <begin position="328"/>
        <end position="392"/>
    </location>
</feature>
<comment type="caution">
    <text evidence="4">The sequence shown here is derived from an EMBL/GenBank/DDBJ whole genome shotgun (WGS) entry which is preliminary data.</text>
</comment>
<keyword evidence="5" id="KW-1185">Reference proteome</keyword>
<reference evidence="4" key="1">
    <citation type="submission" date="2021-04" db="EMBL/GenBank/DDBJ databases">
        <title>Genome seq and assembly of Bacillus sp.</title>
        <authorList>
            <person name="Chhetri G."/>
        </authorList>
    </citation>
    <scope>NUCLEOTIDE SEQUENCE</scope>
    <source>
        <strain evidence="4">RG28</strain>
    </source>
</reference>
<dbReference type="GO" id="GO:0009253">
    <property type="term" value="P:peptidoglycan catabolic process"/>
    <property type="evidence" value="ECO:0007669"/>
    <property type="project" value="InterPro"/>
</dbReference>